<evidence type="ECO:0000256" key="6">
    <source>
        <dbReference type="ARBA" id="ARBA00023136"/>
    </source>
</evidence>
<dbReference type="OrthoDB" id="9804439at2"/>
<evidence type="ECO:0000256" key="7">
    <source>
        <dbReference type="RuleBase" id="RU363032"/>
    </source>
</evidence>
<evidence type="ECO:0000313" key="9">
    <source>
        <dbReference type="EMBL" id="TCO51379.1"/>
    </source>
</evidence>
<dbReference type="Pfam" id="PF00528">
    <property type="entry name" value="BPD_transp_1"/>
    <property type="match status" value="1"/>
</dbReference>
<keyword evidence="3" id="KW-1003">Cell membrane</keyword>
<dbReference type="PANTHER" id="PTHR30193:SF41">
    <property type="entry name" value="DIACETYLCHITOBIOSE UPTAKE SYSTEM PERMEASE PROTEIN NGCF"/>
    <property type="match status" value="1"/>
</dbReference>
<feature type="transmembrane region" description="Helical" evidence="7">
    <location>
        <begin position="286"/>
        <end position="307"/>
    </location>
</feature>
<dbReference type="InterPro" id="IPR000515">
    <property type="entry name" value="MetI-like"/>
</dbReference>
<protein>
    <submittedName>
        <fullName evidence="9">Multiple sugar transport system permease protein/raffinose/stachyose/melibiose transport system permease protein</fullName>
    </submittedName>
</protein>
<evidence type="ECO:0000256" key="2">
    <source>
        <dbReference type="ARBA" id="ARBA00022448"/>
    </source>
</evidence>
<dbReference type="InterPro" id="IPR051393">
    <property type="entry name" value="ABC_transporter_permease"/>
</dbReference>
<dbReference type="InterPro" id="IPR035906">
    <property type="entry name" value="MetI-like_sf"/>
</dbReference>
<feature type="transmembrane region" description="Helical" evidence="7">
    <location>
        <begin position="93"/>
        <end position="115"/>
    </location>
</feature>
<evidence type="ECO:0000256" key="4">
    <source>
        <dbReference type="ARBA" id="ARBA00022692"/>
    </source>
</evidence>
<dbReference type="Gene3D" id="1.10.3720.10">
    <property type="entry name" value="MetI-like"/>
    <property type="match status" value="1"/>
</dbReference>
<dbReference type="EMBL" id="SLWR01000001">
    <property type="protein sequence ID" value="TCO51379.1"/>
    <property type="molecule type" value="Genomic_DNA"/>
</dbReference>
<evidence type="ECO:0000313" key="10">
    <source>
        <dbReference type="Proteomes" id="UP000295573"/>
    </source>
</evidence>
<dbReference type="GO" id="GO:0005886">
    <property type="term" value="C:plasma membrane"/>
    <property type="evidence" value="ECO:0007669"/>
    <property type="project" value="UniProtKB-SubCell"/>
</dbReference>
<sequence>MTARSLEGVVLPRARATARRGSPLARRRALMAYVFLFPAVILLAVFTLVPFVQAIVLSFQDWDGVSAGTSYVGLANYKFVLHDTVFWSSMRNVLIFGAAGFLIGNALSLGMAMAVNRVHHGKAFFRTAFYLPGVFSVVVIGMMFSWLLAPNAGILNRMLGSVGLSGLQHNWLEDPATALPAVAAVFLWYHWGFGFILYLAGLQDMPVELYEAASLDGARGWATFRYVTWPELLPVTAIVSLLTLLGALQVFGTVQVLTNGGPADHTMVPTLRIYEEAFTNRRFGSAAAMSVIFGGALVLLAVLHLWFSRRKR</sequence>
<name>A0A4R2J525_9ACTN</name>
<keyword evidence="9" id="KW-0762">Sugar transport</keyword>
<comment type="subcellular location">
    <subcellularLocation>
        <location evidence="1 7">Cell membrane</location>
        <topology evidence="1 7">Multi-pass membrane protein</topology>
    </subcellularLocation>
</comment>
<evidence type="ECO:0000256" key="1">
    <source>
        <dbReference type="ARBA" id="ARBA00004651"/>
    </source>
</evidence>
<dbReference type="PROSITE" id="PS50928">
    <property type="entry name" value="ABC_TM1"/>
    <property type="match status" value="1"/>
</dbReference>
<feature type="transmembrane region" description="Helical" evidence="7">
    <location>
        <begin position="232"/>
        <end position="252"/>
    </location>
</feature>
<evidence type="ECO:0000256" key="3">
    <source>
        <dbReference type="ARBA" id="ARBA00022475"/>
    </source>
</evidence>
<dbReference type="CDD" id="cd06261">
    <property type="entry name" value="TM_PBP2"/>
    <property type="match status" value="1"/>
</dbReference>
<feature type="domain" description="ABC transmembrane type-1" evidence="8">
    <location>
        <begin position="90"/>
        <end position="304"/>
    </location>
</feature>
<reference evidence="9 10" key="1">
    <citation type="journal article" date="2015" name="Stand. Genomic Sci.">
        <title>Genomic Encyclopedia of Bacterial and Archaeal Type Strains, Phase III: the genomes of soil and plant-associated and newly described type strains.</title>
        <authorList>
            <person name="Whitman W.B."/>
            <person name="Woyke T."/>
            <person name="Klenk H.P."/>
            <person name="Zhou Y."/>
            <person name="Lilburn T.G."/>
            <person name="Beck B.J."/>
            <person name="De Vos P."/>
            <person name="Vandamme P."/>
            <person name="Eisen J.A."/>
            <person name="Garrity G."/>
            <person name="Hugenholtz P."/>
            <person name="Kyrpides N.C."/>
        </authorList>
    </citation>
    <scope>NUCLEOTIDE SEQUENCE [LARGE SCALE GENOMIC DNA]</scope>
    <source>
        <strain evidence="9 10">VKM Ac-2541</strain>
    </source>
</reference>
<proteinExistence type="inferred from homology"/>
<feature type="transmembrane region" description="Helical" evidence="7">
    <location>
        <begin position="127"/>
        <end position="149"/>
    </location>
</feature>
<keyword evidence="4 7" id="KW-0812">Transmembrane</keyword>
<dbReference type="Proteomes" id="UP000295573">
    <property type="component" value="Unassembled WGS sequence"/>
</dbReference>
<evidence type="ECO:0000256" key="5">
    <source>
        <dbReference type="ARBA" id="ARBA00022989"/>
    </source>
</evidence>
<dbReference type="AlphaFoldDB" id="A0A4R2J525"/>
<gene>
    <name evidence="9" type="ORF">EV646_101362</name>
</gene>
<organism evidence="9 10">
    <name type="scientific">Kribbella antiqua</name>
    <dbReference type="NCBI Taxonomy" id="2512217"/>
    <lineage>
        <taxon>Bacteria</taxon>
        <taxon>Bacillati</taxon>
        <taxon>Actinomycetota</taxon>
        <taxon>Actinomycetes</taxon>
        <taxon>Propionibacteriales</taxon>
        <taxon>Kribbellaceae</taxon>
        <taxon>Kribbella</taxon>
    </lineage>
</organism>
<feature type="transmembrane region" description="Helical" evidence="7">
    <location>
        <begin position="30"/>
        <end position="56"/>
    </location>
</feature>
<dbReference type="RefSeq" id="WP_132143196.1">
    <property type="nucleotide sequence ID" value="NZ_SLWR01000001.1"/>
</dbReference>
<accession>A0A4R2J525</accession>
<comment type="similarity">
    <text evidence="7">Belongs to the binding-protein-dependent transport system permease family.</text>
</comment>
<keyword evidence="2 7" id="KW-0813">Transport</keyword>
<keyword evidence="5 7" id="KW-1133">Transmembrane helix</keyword>
<dbReference type="PANTHER" id="PTHR30193">
    <property type="entry name" value="ABC TRANSPORTER PERMEASE PROTEIN"/>
    <property type="match status" value="1"/>
</dbReference>
<keyword evidence="6 7" id="KW-0472">Membrane</keyword>
<evidence type="ECO:0000259" key="8">
    <source>
        <dbReference type="PROSITE" id="PS50928"/>
    </source>
</evidence>
<keyword evidence="10" id="KW-1185">Reference proteome</keyword>
<feature type="transmembrane region" description="Helical" evidence="7">
    <location>
        <begin position="178"/>
        <end position="200"/>
    </location>
</feature>
<comment type="caution">
    <text evidence="9">The sequence shown here is derived from an EMBL/GenBank/DDBJ whole genome shotgun (WGS) entry which is preliminary data.</text>
</comment>
<dbReference type="GO" id="GO:0055085">
    <property type="term" value="P:transmembrane transport"/>
    <property type="evidence" value="ECO:0007669"/>
    <property type="project" value="InterPro"/>
</dbReference>
<dbReference type="SUPFAM" id="SSF160964">
    <property type="entry name" value="MalF N-terminal region-like"/>
    <property type="match status" value="1"/>
</dbReference>
<dbReference type="SUPFAM" id="SSF161098">
    <property type="entry name" value="MetI-like"/>
    <property type="match status" value="1"/>
</dbReference>